<comment type="subcellular location">
    <subcellularLocation>
        <location evidence="1">Cell membrane</location>
        <topology evidence="1">Multi-pass membrane protein</topology>
    </subcellularLocation>
</comment>
<dbReference type="Proteomes" id="UP000275408">
    <property type="component" value="Unassembled WGS sequence"/>
</dbReference>
<keyword evidence="12" id="KW-1185">Reference proteome</keyword>
<evidence type="ECO:0000256" key="4">
    <source>
        <dbReference type="ARBA" id="ARBA00022989"/>
    </source>
</evidence>
<dbReference type="CDD" id="cd00637">
    <property type="entry name" value="7tm_classA_rhodopsin-like"/>
    <property type="match status" value="1"/>
</dbReference>
<evidence type="ECO:0000256" key="3">
    <source>
        <dbReference type="ARBA" id="ARBA00022692"/>
    </source>
</evidence>
<dbReference type="SUPFAM" id="SSF81321">
    <property type="entry name" value="Family A G protein-coupled receptor-like"/>
    <property type="match status" value="1"/>
</dbReference>
<feature type="transmembrane region" description="Helical" evidence="9">
    <location>
        <begin position="12"/>
        <end position="32"/>
    </location>
</feature>
<keyword evidence="8" id="KW-0807">Transducer</keyword>
<feature type="domain" description="G-protein coupled receptors family 1 profile" evidence="10">
    <location>
        <begin position="9"/>
        <end position="117"/>
    </location>
</feature>
<dbReference type="AlphaFoldDB" id="A0A3M6UJ99"/>
<evidence type="ECO:0000313" key="11">
    <source>
        <dbReference type="EMBL" id="RMX53428.1"/>
    </source>
</evidence>
<protein>
    <recommendedName>
        <fullName evidence="10">G-protein coupled receptors family 1 profile domain-containing protein</fullName>
    </recommendedName>
</protein>
<reference evidence="11 12" key="1">
    <citation type="journal article" date="2018" name="Sci. Rep.">
        <title>Comparative analysis of the Pocillopora damicornis genome highlights role of immune system in coral evolution.</title>
        <authorList>
            <person name="Cunning R."/>
            <person name="Bay R.A."/>
            <person name="Gillette P."/>
            <person name="Baker A.C."/>
            <person name="Traylor-Knowles N."/>
        </authorList>
    </citation>
    <scope>NUCLEOTIDE SEQUENCE [LARGE SCALE GENOMIC DNA]</scope>
    <source>
        <strain evidence="11">RSMAS</strain>
        <tissue evidence="11">Whole animal</tissue>
    </source>
</reference>
<dbReference type="PROSITE" id="PS00237">
    <property type="entry name" value="G_PROTEIN_RECEP_F1_1"/>
    <property type="match status" value="1"/>
</dbReference>
<keyword evidence="7" id="KW-0675">Receptor</keyword>
<dbReference type="GO" id="GO:0005886">
    <property type="term" value="C:plasma membrane"/>
    <property type="evidence" value="ECO:0007669"/>
    <property type="project" value="UniProtKB-SubCell"/>
</dbReference>
<keyword evidence="2" id="KW-1003">Cell membrane</keyword>
<dbReference type="InterPro" id="IPR000276">
    <property type="entry name" value="GPCR_Rhodpsn"/>
</dbReference>
<dbReference type="EMBL" id="RCHS01001443">
    <property type="protein sequence ID" value="RMX53428.1"/>
    <property type="molecule type" value="Genomic_DNA"/>
</dbReference>
<keyword evidence="3 9" id="KW-0812">Transmembrane</keyword>
<evidence type="ECO:0000256" key="8">
    <source>
        <dbReference type="ARBA" id="ARBA00023224"/>
    </source>
</evidence>
<dbReference type="InterPro" id="IPR050569">
    <property type="entry name" value="TAAR"/>
</dbReference>
<dbReference type="PROSITE" id="PS50262">
    <property type="entry name" value="G_PROTEIN_RECEP_F1_2"/>
    <property type="match status" value="1"/>
</dbReference>
<keyword evidence="4 9" id="KW-1133">Transmembrane helix</keyword>
<dbReference type="Pfam" id="PF00001">
    <property type="entry name" value="7tm_1"/>
    <property type="match status" value="1"/>
</dbReference>
<dbReference type="GO" id="GO:0004930">
    <property type="term" value="F:G protein-coupled receptor activity"/>
    <property type="evidence" value="ECO:0007669"/>
    <property type="project" value="UniProtKB-KW"/>
</dbReference>
<dbReference type="PANTHER" id="PTHR24249">
    <property type="entry name" value="HISTAMINE RECEPTOR-RELATED G-PROTEIN COUPLED RECEPTOR"/>
    <property type="match status" value="1"/>
</dbReference>
<gene>
    <name evidence="11" type="ORF">pdam_00017042</name>
</gene>
<accession>A0A3M6UJ99</accession>
<evidence type="ECO:0000256" key="6">
    <source>
        <dbReference type="ARBA" id="ARBA00023136"/>
    </source>
</evidence>
<sequence length="117" mass="12820">MLVILSSCGNALVFLTVVSFSELLISSNIGLASLAAANFFEGVLIHCLCAQGSFLVLEDGCPLPTLELKIVQFLTNIFVYSAVLNLALVTLERYVGVIHSLRYHAILSRRRMVYRAS</sequence>
<evidence type="ECO:0000256" key="5">
    <source>
        <dbReference type="ARBA" id="ARBA00023040"/>
    </source>
</evidence>
<dbReference type="Gene3D" id="1.20.1070.10">
    <property type="entry name" value="Rhodopsin 7-helix transmembrane proteins"/>
    <property type="match status" value="1"/>
</dbReference>
<evidence type="ECO:0000256" key="2">
    <source>
        <dbReference type="ARBA" id="ARBA00022475"/>
    </source>
</evidence>
<evidence type="ECO:0000259" key="10">
    <source>
        <dbReference type="PROSITE" id="PS50262"/>
    </source>
</evidence>
<evidence type="ECO:0000256" key="7">
    <source>
        <dbReference type="ARBA" id="ARBA00023170"/>
    </source>
</evidence>
<evidence type="ECO:0000256" key="1">
    <source>
        <dbReference type="ARBA" id="ARBA00004651"/>
    </source>
</evidence>
<feature type="transmembrane region" description="Helical" evidence="9">
    <location>
        <begin position="77"/>
        <end position="101"/>
    </location>
</feature>
<comment type="caution">
    <text evidence="11">The sequence shown here is derived from an EMBL/GenBank/DDBJ whole genome shotgun (WGS) entry which is preliminary data.</text>
</comment>
<proteinExistence type="predicted"/>
<name>A0A3M6UJ99_POCDA</name>
<dbReference type="InterPro" id="IPR017452">
    <property type="entry name" value="GPCR_Rhodpsn_7TM"/>
</dbReference>
<organism evidence="11 12">
    <name type="scientific">Pocillopora damicornis</name>
    <name type="common">Cauliflower coral</name>
    <name type="synonym">Millepora damicornis</name>
    <dbReference type="NCBI Taxonomy" id="46731"/>
    <lineage>
        <taxon>Eukaryota</taxon>
        <taxon>Metazoa</taxon>
        <taxon>Cnidaria</taxon>
        <taxon>Anthozoa</taxon>
        <taxon>Hexacorallia</taxon>
        <taxon>Scleractinia</taxon>
        <taxon>Astrocoeniina</taxon>
        <taxon>Pocilloporidae</taxon>
        <taxon>Pocillopora</taxon>
    </lineage>
</organism>
<evidence type="ECO:0000313" key="12">
    <source>
        <dbReference type="Proteomes" id="UP000275408"/>
    </source>
</evidence>
<evidence type="ECO:0000256" key="9">
    <source>
        <dbReference type="SAM" id="Phobius"/>
    </source>
</evidence>
<keyword evidence="5" id="KW-0297">G-protein coupled receptor</keyword>
<keyword evidence="6 9" id="KW-0472">Membrane</keyword>
<dbReference type="PANTHER" id="PTHR24249:SF372">
    <property type="entry name" value="G-PROTEIN COUPLED RECEPTORS FAMILY 1 PROFILE DOMAIN-CONTAINING PROTEIN"/>
    <property type="match status" value="1"/>
</dbReference>